<feature type="transmembrane region" description="Helical" evidence="7">
    <location>
        <begin position="203"/>
        <end position="225"/>
    </location>
</feature>
<protein>
    <submittedName>
        <fullName evidence="9">MFS transporter</fullName>
    </submittedName>
</protein>
<feature type="transmembrane region" description="Helical" evidence="7">
    <location>
        <begin position="36"/>
        <end position="58"/>
    </location>
</feature>
<dbReference type="InterPro" id="IPR011701">
    <property type="entry name" value="MFS"/>
</dbReference>
<evidence type="ECO:0000256" key="1">
    <source>
        <dbReference type="ARBA" id="ARBA00004651"/>
    </source>
</evidence>
<comment type="subcellular location">
    <subcellularLocation>
        <location evidence="1">Cell membrane</location>
        <topology evidence="1">Multi-pass membrane protein</topology>
    </subcellularLocation>
</comment>
<evidence type="ECO:0000256" key="3">
    <source>
        <dbReference type="ARBA" id="ARBA00022692"/>
    </source>
</evidence>
<feature type="transmembrane region" description="Helical" evidence="7">
    <location>
        <begin position="70"/>
        <end position="93"/>
    </location>
</feature>
<feature type="transmembrane region" description="Helical" evidence="7">
    <location>
        <begin position="289"/>
        <end position="309"/>
    </location>
</feature>
<dbReference type="Gene3D" id="1.20.1250.20">
    <property type="entry name" value="MFS general substrate transporter like domains"/>
    <property type="match status" value="1"/>
</dbReference>
<dbReference type="InterPro" id="IPR036259">
    <property type="entry name" value="MFS_trans_sf"/>
</dbReference>
<evidence type="ECO:0000259" key="8">
    <source>
        <dbReference type="PROSITE" id="PS50850"/>
    </source>
</evidence>
<dbReference type="SUPFAM" id="SSF103473">
    <property type="entry name" value="MFS general substrate transporter"/>
    <property type="match status" value="1"/>
</dbReference>
<dbReference type="Pfam" id="PF07690">
    <property type="entry name" value="MFS_1"/>
    <property type="match status" value="1"/>
</dbReference>
<dbReference type="Proteomes" id="UP000600946">
    <property type="component" value="Unassembled WGS sequence"/>
</dbReference>
<evidence type="ECO:0000256" key="2">
    <source>
        <dbReference type="ARBA" id="ARBA00022475"/>
    </source>
</evidence>
<feature type="region of interest" description="Disordered" evidence="6">
    <location>
        <begin position="384"/>
        <end position="422"/>
    </location>
</feature>
<keyword evidence="5 7" id="KW-0472">Membrane</keyword>
<keyword evidence="3 7" id="KW-0812">Transmembrane</keyword>
<feature type="compositionally biased region" description="Low complexity" evidence="6">
    <location>
        <begin position="389"/>
        <end position="407"/>
    </location>
</feature>
<feature type="transmembrane region" description="Helical" evidence="7">
    <location>
        <begin position="160"/>
        <end position="191"/>
    </location>
</feature>
<dbReference type="GeneID" id="96294164"/>
<feature type="transmembrane region" description="Helical" evidence="7">
    <location>
        <begin position="262"/>
        <end position="283"/>
    </location>
</feature>
<feature type="transmembrane region" description="Helical" evidence="7">
    <location>
        <begin position="356"/>
        <end position="374"/>
    </location>
</feature>
<dbReference type="InterPro" id="IPR050189">
    <property type="entry name" value="MFS_Efflux_Transporters"/>
</dbReference>
<keyword evidence="2" id="KW-1003">Cell membrane</keyword>
<reference evidence="10" key="1">
    <citation type="journal article" date="2019" name="Int. J. Syst. Evol. Microbiol.">
        <title>The Global Catalogue of Microorganisms (GCM) 10K type strain sequencing project: providing services to taxonomists for standard genome sequencing and annotation.</title>
        <authorList>
            <consortium name="The Broad Institute Genomics Platform"/>
            <consortium name="The Broad Institute Genome Sequencing Center for Infectious Disease"/>
            <person name="Wu L."/>
            <person name="Ma J."/>
        </authorList>
    </citation>
    <scope>NUCLEOTIDE SEQUENCE [LARGE SCALE GENOMIC DNA]</scope>
    <source>
        <strain evidence="10">JCM 4594</strain>
    </source>
</reference>
<proteinExistence type="predicted"/>
<feature type="domain" description="Major facilitator superfamily (MFS) profile" evidence="8">
    <location>
        <begin position="4"/>
        <end position="380"/>
    </location>
</feature>
<evidence type="ECO:0000313" key="9">
    <source>
        <dbReference type="EMBL" id="GGY59276.1"/>
    </source>
</evidence>
<name>A0ABQ3AP05_9ACTN</name>
<dbReference type="PANTHER" id="PTHR43124">
    <property type="entry name" value="PURINE EFFLUX PUMP PBUE"/>
    <property type="match status" value="1"/>
</dbReference>
<feature type="transmembrane region" description="Helical" evidence="7">
    <location>
        <begin position="237"/>
        <end position="255"/>
    </location>
</feature>
<organism evidence="9 10">
    <name type="scientific">Streptomyces xanthochromogenes</name>
    <dbReference type="NCBI Taxonomy" id="67384"/>
    <lineage>
        <taxon>Bacteria</taxon>
        <taxon>Bacillati</taxon>
        <taxon>Actinomycetota</taxon>
        <taxon>Actinomycetes</taxon>
        <taxon>Kitasatosporales</taxon>
        <taxon>Streptomycetaceae</taxon>
        <taxon>Streptomyces</taxon>
    </lineage>
</organism>
<evidence type="ECO:0000256" key="7">
    <source>
        <dbReference type="SAM" id="Phobius"/>
    </source>
</evidence>
<feature type="transmembrane region" description="Helical" evidence="7">
    <location>
        <begin position="321"/>
        <end position="344"/>
    </location>
</feature>
<feature type="transmembrane region" description="Helical" evidence="7">
    <location>
        <begin position="132"/>
        <end position="154"/>
    </location>
</feature>
<dbReference type="InterPro" id="IPR020846">
    <property type="entry name" value="MFS_dom"/>
</dbReference>
<accession>A0ABQ3AP05</accession>
<evidence type="ECO:0000256" key="6">
    <source>
        <dbReference type="SAM" id="MobiDB-lite"/>
    </source>
</evidence>
<gene>
    <name evidence="9" type="ORF">GCM10010326_62660</name>
</gene>
<dbReference type="EMBL" id="BMUU01000013">
    <property type="protein sequence ID" value="GGY59276.1"/>
    <property type="molecule type" value="Genomic_DNA"/>
</dbReference>
<evidence type="ECO:0000256" key="4">
    <source>
        <dbReference type="ARBA" id="ARBA00022989"/>
    </source>
</evidence>
<keyword evidence="10" id="KW-1185">Reference proteome</keyword>
<dbReference type="CDD" id="cd17324">
    <property type="entry name" value="MFS_NepI_like"/>
    <property type="match status" value="1"/>
</dbReference>
<evidence type="ECO:0000313" key="10">
    <source>
        <dbReference type="Proteomes" id="UP000600946"/>
    </source>
</evidence>
<evidence type="ECO:0000256" key="5">
    <source>
        <dbReference type="ARBA" id="ARBA00023136"/>
    </source>
</evidence>
<feature type="transmembrane region" description="Helical" evidence="7">
    <location>
        <begin position="99"/>
        <end position="120"/>
    </location>
</feature>
<dbReference type="PANTHER" id="PTHR43124:SF3">
    <property type="entry name" value="CHLORAMPHENICOL EFFLUX PUMP RV0191"/>
    <property type="match status" value="1"/>
</dbReference>
<dbReference type="RefSeq" id="WP_190028850.1">
    <property type="nucleotide sequence ID" value="NZ_BMUU01000013.1"/>
</dbReference>
<dbReference type="PROSITE" id="PS50850">
    <property type="entry name" value="MFS"/>
    <property type="match status" value="1"/>
</dbReference>
<sequence>MPAPLFALVLSVFSLGTAESVIAGLLPQLSTDLDVSLSQAGLLVSGYAVAIVVGGPLVTLMTSRLPRKPLLIGLLALFVAGNVLAALAPGYGVLMTARVLSALSHCTLFALALIAAAEIAGPRKSGSAVARIIIGVNLATIVGVPLGLLLAQQWGWRATFWGVTVLSLTALLACVLLVPATSAGAGGGVAAELSVLRDRRVRVALLLTVVGMGGGFTAFTFLTPLLERVSGFSGHQVTLLLFLFGLGSLAGGALGGKLADRALMGSLTALLAVLTVVLVAFAGVAPQPVAAVGALVVFSIVFFALNPGLGARILNSVSGRAPTLAVAMSIASVQTAIALGSWLGGRVLDLGHGLRSVFLAAAVLTLAGCSIAWCEWRADRRASRTPESTPLTGAATAPAAPHLRTAPGGVRRRPPENVRTQK</sequence>
<keyword evidence="4 7" id="KW-1133">Transmembrane helix</keyword>
<comment type="caution">
    <text evidence="9">The sequence shown here is derived from an EMBL/GenBank/DDBJ whole genome shotgun (WGS) entry which is preliminary data.</text>
</comment>